<name>A0A7M5UHF3_9CNID</name>
<keyword evidence="10" id="KW-1185">Reference proteome</keyword>
<dbReference type="GO" id="GO:0015086">
    <property type="term" value="F:cadmium ion transmembrane transporter activity"/>
    <property type="evidence" value="ECO:0007669"/>
    <property type="project" value="TreeGrafter"/>
</dbReference>
<feature type="transmembrane region" description="Helical" evidence="8">
    <location>
        <begin position="424"/>
        <end position="443"/>
    </location>
</feature>
<keyword evidence="6 8" id="KW-0472">Membrane</keyword>
<dbReference type="GO" id="GO:0010008">
    <property type="term" value="C:endosome membrane"/>
    <property type="evidence" value="ECO:0007669"/>
    <property type="project" value="TreeGrafter"/>
</dbReference>
<keyword evidence="5 8" id="KW-1133">Transmembrane helix</keyword>
<evidence type="ECO:0000256" key="6">
    <source>
        <dbReference type="ARBA" id="ARBA00023136"/>
    </source>
</evidence>
<dbReference type="RefSeq" id="XP_066919751.1">
    <property type="nucleotide sequence ID" value="XM_067063650.1"/>
</dbReference>
<evidence type="ECO:0000256" key="8">
    <source>
        <dbReference type="SAM" id="Phobius"/>
    </source>
</evidence>
<feature type="transmembrane region" description="Helical" evidence="8">
    <location>
        <begin position="491"/>
        <end position="518"/>
    </location>
</feature>
<feature type="transmembrane region" description="Helical" evidence="8">
    <location>
        <begin position="464"/>
        <end position="485"/>
    </location>
</feature>
<comment type="subcellular location">
    <subcellularLocation>
        <location evidence="1">Membrane</location>
        <topology evidence="1">Multi-pass membrane protein</topology>
    </subcellularLocation>
</comment>
<keyword evidence="3" id="KW-0813">Transport</keyword>
<evidence type="ECO:0000313" key="9">
    <source>
        <dbReference type="EnsemblMetazoa" id="CLYHEMP001188.1"/>
    </source>
</evidence>
<sequence>MEMPRKHENEGTSNFGDGEEFDDSGRTYFVERINIPRDGEGDKAYAFSFKRLWAFTGPGFLMSIAYLDPGNIESDLQQGAVARYQLLWVLLASTCVGLLMQFLSARLGTVTGLHLAEVCHEKYPKIPRLIVWVMVEIAIIGSDMQEVIGTAIGFHLLSDGKIPIWGGVLITICDTFVFLFLDKYGLRKLELFFATLITIMAVTFGYEYVVVAPDQGPLLKGMFVPYCKNCDSAVVQQAVGVVGAIIMPHNFYLHSALVKSRKVDRKIKSAVKEANMYYFIESAIALGISFIINVFVVSVFAQAFYKKTYGDVYDGCVAHHNPHAYIFNQTKTDVIEGNLFYGGIFLGCQFGPAAMYIWAIGLLAAGQSSTMTGTYSGQFAMEGFLKLSWPRWKRVLLTRSIAIAPTLALAFYEGINRLTGMNDYLNILQSLQLPFAVIPLLTFTNDTNLMKDFTNGRILKTVTWLLAAIIIGVNMYFAALGLQGIENKILYLPATLVIIVWVSCYLMVAYFAGGFTFLNYFKCMQKPKAGYDQFEEEDKDESMVTQ</sequence>
<feature type="transmembrane region" description="Helical" evidence="8">
    <location>
        <begin position="278"/>
        <end position="305"/>
    </location>
</feature>
<evidence type="ECO:0000313" key="10">
    <source>
        <dbReference type="Proteomes" id="UP000594262"/>
    </source>
</evidence>
<dbReference type="OrthoDB" id="409173at2759"/>
<feature type="compositionally biased region" description="Basic and acidic residues" evidence="7">
    <location>
        <begin position="1"/>
        <end position="10"/>
    </location>
</feature>
<evidence type="ECO:0000256" key="1">
    <source>
        <dbReference type="ARBA" id="ARBA00004141"/>
    </source>
</evidence>
<dbReference type="NCBIfam" id="NF037982">
    <property type="entry name" value="Nramp_1"/>
    <property type="match status" value="1"/>
</dbReference>
<evidence type="ECO:0000256" key="2">
    <source>
        <dbReference type="ARBA" id="ARBA00006670"/>
    </source>
</evidence>
<dbReference type="Proteomes" id="UP000594262">
    <property type="component" value="Unplaced"/>
</dbReference>
<proteinExistence type="inferred from homology"/>
<dbReference type="AlphaFoldDB" id="A0A7M5UHF3"/>
<dbReference type="GO" id="GO:0005381">
    <property type="term" value="F:iron ion transmembrane transporter activity"/>
    <property type="evidence" value="ECO:0007669"/>
    <property type="project" value="TreeGrafter"/>
</dbReference>
<accession>A0A7M5UHF3</accession>
<dbReference type="NCBIfam" id="TIGR01197">
    <property type="entry name" value="nramp"/>
    <property type="match status" value="1"/>
</dbReference>
<evidence type="ECO:0000256" key="7">
    <source>
        <dbReference type="SAM" id="MobiDB-lite"/>
    </source>
</evidence>
<keyword evidence="4 8" id="KW-0812">Transmembrane</keyword>
<reference evidence="9" key="1">
    <citation type="submission" date="2021-01" db="UniProtKB">
        <authorList>
            <consortium name="EnsemblMetazoa"/>
        </authorList>
    </citation>
    <scope>IDENTIFICATION</scope>
</reference>
<dbReference type="PANTHER" id="PTHR11706:SF33">
    <property type="entry name" value="NATURAL RESISTANCE-ASSOCIATED MACROPHAGE PROTEIN 2"/>
    <property type="match status" value="1"/>
</dbReference>
<feature type="transmembrane region" description="Helical" evidence="8">
    <location>
        <begin position="193"/>
        <end position="213"/>
    </location>
</feature>
<evidence type="ECO:0000256" key="3">
    <source>
        <dbReference type="ARBA" id="ARBA00022448"/>
    </source>
</evidence>
<dbReference type="InterPro" id="IPR001046">
    <property type="entry name" value="NRAMP_fam"/>
</dbReference>
<dbReference type="GO" id="GO:0005384">
    <property type="term" value="F:manganese ion transmembrane transporter activity"/>
    <property type="evidence" value="ECO:0007669"/>
    <property type="project" value="TreeGrafter"/>
</dbReference>
<dbReference type="PRINTS" id="PR00447">
    <property type="entry name" value="NATRESASSCMP"/>
</dbReference>
<organism evidence="9 10">
    <name type="scientific">Clytia hemisphaerica</name>
    <dbReference type="NCBI Taxonomy" id="252671"/>
    <lineage>
        <taxon>Eukaryota</taxon>
        <taxon>Metazoa</taxon>
        <taxon>Cnidaria</taxon>
        <taxon>Hydrozoa</taxon>
        <taxon>Hydroidolina</taxon>
        <taxon>Leptothecata</taxon>
        <taxon>Obeliida</taxon>
        <taxon>Clytiidae</taxon>
        <taxon>Clytia</taxon>
    </lineage>
</organism>
<feature type="transmembrane region" description="Helical" evidence="8">
    <location>
        <begin position="162"/>
        <end position="181"/>
    </location>
</feature>
<dbReference type="Pfam" id="PF01566">
    <property type="entry name" value="Nramp"/>
    <property type="match status" value="1"/>
</dbReference>
<evidence type="ECO:0000256" key="5">
    <source>
        <dbReference type="ARBA" id="ARBA00022989"/>
    </source>
</evidence>
<dbReference type="PANTHER" id="PTHR11706">
    <property type="entry name" value="SOLUTE CARRIER PROTEIN FAMILY 11 MEMBER"/>
    <property type="match status" value="1"/>
</dbReference>
<feature type="transmembrane region" description="Helical" evidence="8">
    <location>
        <begin position="395"/>
        <end position="412"/>
    </location>
</feature>
<feature type="transmembrane region" description="Helical" evidence="8">
    <location>
        <begin position="233"/>
        <end position="257"/>
    </location>
</feature>
<protein>
    <submittedName>
        <fullName evidence="9">Uncharacterized protein</fullName>
    </submittedName>
</protein>
<dbReference type="GeneID" id="136807083"/>
<evidence type="ECO:0000256" key="4">
    <source>
        <dbReference type="ARBA" id="ARBA00022692"/>
    </source>
</evidence>
<comment type="similarity">
    <text evidence="2">Belongs to the NRAMP family.</text>
</comment>
<dbReference type="HAMAP" id="MF_00221">
    <property type="entry name" value="NRAMP"/>
    <property type="match status" value="1"/>
</dbReference>
<feature type="region of interest" description="Disordered" evidence="7">
    <location>
        <begin position="1"/>
        <end position="23"/>
    </location>
</feature>
<dbReference type="GO" id="GO:0005886">
    <property type="term" value="C:plasma membrane"/>
    <property type="evidence" value="ECO:0007669"/>
    <property type="project" value="TreeGrafter"/>
</dbReference>
<feature type="transmembrane region" description="Helical" evidence="8">
    <location>
        <begin position="339"/>
        <end position="365"/>
    </location>
</feature>
<dbReference type="EnsemblMetazoa" id="CLYHEMT001188.1">
    <property type="protein sequence ID" value="CLYHEMP001188.1"/>
    <property type="gene ID" value="CLYHEMG001188"/>
</dbReference>
<feature type="transmembrane region" description="Helical" evidence="8">
    <location>
        <begin position="87"/>
        <end position="108"/>
    </location>
</feature>